<dbReference type="EMBL" id="JH000403">
    <property type="protein sequence ID" value="EGV93174.1"/>
    <property type="molecule type" value="Genomic_DNA"/>
</dbReference>
<dbReference type="InParanoid" id="G3HIH3"/>
<organism evidence="1 2">
    <name type="scientific">Cricetulus griseus</name>
    <name type="common">Chinese hamster</name>
    <name type="synonym">Cricetulus barabensis griseus</name>
    <dbReference type="NCBI Taxonomy" id="10029"/>
    <lineage>
        <taxon>Eukaryota</taxon>
        <taxon>Metazoa</taxon>
        <taxon>Chordata</taxon>
        <taxon>Craniata</taxon>
        <taxon>Vertebrata</taxon>
        <taxon>Euteleostomi</taxon>
        <taxon>Mammalia</taxon>
        <taxon>Eutheria</taxon>
        <taxon>Euarchontoglires</taxon>
        <taxon>Glires</taxon>
        <taxon>Rodentia</taxon>
        <taxon>Myomorpha</taxon>
        <taxon>Muroidea</taxon>
        <taxon>Cricetidae</taxon>
        <taxon>Cricetinae</taxon>
        <taxon>Cricetulus</taxon>
    </lineage>
</organism>
<protein>
    <submittedName>
        <fullName evidence="1">Uncharacterized protein</fullName>
    </submittedName>
</protein>
<evidence type="ECO:0000313" key="1">
    <source>
        <dbReference type="EMBL" id="EGV93174.1"/>
    </source>
</evidence>
<sequence>MSQNGVVSSRGSQIHADGQFLNILSALQLPLNPIKVGIFWGVFNVSHCTIANKNISLFLGSSIHSSHLSLFGTTYGLYQLYDLRLFRLQEV</sequence>
<accession>G3HIH3</accession>
<evidence type="ECO:0000313" key="2">
    <source>
        <dbReference type="Proteomes" id="UP000001075"/>
    </source>
</evidence>
<proteinExistence type="predicted"/>
<reference evidence="2" key="1">
    <citation type="journal article" date="2011" name="Nat. Biotechnol.">
        <title>The genomic sequence of the Chinese hamster ovary (CHO)-K1 cell line.</title>
        <authorList>
            <person name="Xu X."/>
            <person name="Nagarajan H."/>
            <person name="Lewis N.E."/>
            <person name="Pan S."/>
            <person name="Cai Z."/>
            <person name="Liu X."/>
            <person name="Chen W."/>
            <person name="Xie M."/>
            <person name="Wang W."/>
            <person name="Hammond S."/>
            <person name="Andersen M.R."/>
            <person name="Neff N."/>
            <person name="Passarelli B."/>
            <person name="Koh W."/>
            <person name="Fan H.C."/>
            <person name="Wang J."/>
            <person name="Gui Y."/>
            <person name="Lee K.H."/>
            <person name="Betenbaugh M.J."/>
            <person name="Quake S.R."/>
            <person name="Famili I."/>
            <person name="Palsson B.O."/>
            <person name="Wang J."/>
        </authorList>
    </citation>
    <scope>NUCLEOTIDE SEQUENCE [LARGE SCALE GENOMIC DNA]</scope>
    <source>
        <strain evidence="2">CHO K1 cell line</strain>
    </source>
</reference>
<dbReference type="AlphaFoldDB" id="G3HIH3"/>
<gene>
    <name evidence="1" type="ORF">I79_010443</name>
</gene>
<name>G3HIH3_CRIGR</name>
<dbReference type="Proteomes" id="UP000001075">
    <property type="component" value="Unassembled WGS sequence"/>
</dbReference>